<dbReference type="InterPro" id="IPR025048">
    <property type="entry name" value="DUF3987"/>
</dbReference>
<dbReference type="Proteomes" id="UP000390763">
    <property type="component" value="Unassembled WGS sequence"/>
</dbReference>
<proteinExistence type="predicted"/>
<feature type="compositionally biased region" description="Basic and acidic residues" evidence="1">
    <location>
        <begin position="47"/>
        <end position="57"/>
    </location>
</feature>
<dbReference type="Pfam" id="PF13148">
    <property type="entry name" value="DUF3987"/>
    <property type="match status" value="1"/>
</dbReference>
<gene>
    <name evidence="4" type="ORF">F7D62_00810</name>
    <name evidence="3" type="ORF">F7D97_03815</name>
</gene>
<dbReference type="EMBL" id="VZCY01000030">
    <property type="protein sequence ID" value="MQN09077.1"/>
    <property type="molecule type" value="Genomic_DNA"/>
</dbReference>
<feature type="region of interest" description="Disordered" evidence="1">
    <location>
        <begin position="40"/>
        <end position="67"/>
    </location>
</feature>
<name>A0A5P0WHA7_9BACT</name>
<accession>A0A5P0WHA7</accession>
<evidence type="ECO:0000313" key="3">
    <source>
        <dbReference type="EMBL" id="MQN09077.1"/>
    </source>
</evidence>
<feature type="compositionally biased region" description="Basic residues" evidence="1">
    <location>
        <begin position="58"/>
        <end position="67"/>
    </location>
</feature>
<comment type="caution">
    <text evidence="3">The sequence shown here is derived from an EMBL/GenBank/DDBJ whole genome shotgun (WGS) entry which is preliminary data.</text>
</comment>
<dbReference type="EMBL" id="VZBT01000011">
    <property type="protein sequence ID" value="MQO02678.1"/>
    <property type="molecule type" value="Genomic_DNA"/>
</dbReference>
<reference evidence="5 6" key="1">
    <citation type="submission" date="2019-09" db="EMBL/GenBank/DDBJ databases">
        <title>Distinct polysaccharide growth profiles of human intestinal Prevotella copri isolates.</title>
        <authorList>
            <person name="Fehlner-Peach H."/>
            <person name="Magnabosco C."/>
            <person name="Raghavan V."/>
            <person name="Scher J.U."/>
            <person name="Tett A."/>
            <person name="Cox L.M."/>
            <person name="Gottsegen C."/>
            <person name="Watters A."/>
            <person name="Wiltshire- Gordon J.D."/>
            <person name="Segata N."/>
            <person name="Bonneau R."/>
            <person name="Littman D.R."/>
        </authorList>
    </citation>
    <scope>NUCLEOTIDE SEQUENCE [LARGE SCALE GENOMIC DNA]</scope>
    <source>
        <strain evidence="5">iAK279</strain>
        <strain evidence="4">IAK279</strain>
        <strain evidence="3">IK21513</strain>
        <strain evidence="6">iK21513</strain>
    </source>
</reference>
<evidence type="ECO:0000313" key="4">
    <source>
        <dbReference type="EMBL" id="MQO02678.1"/>
    </source>
</evidence>
<evidence type="ECO:0000256" key="1">
    <source>
        <dbReference type="SAM" id="MobiDB-lite"/>
    </source>
</evidence>
<organism evidence="3 6">
    <name type="scientific">Segatella copri</name>
    <dbReference type="NCBI Taxonomy" id="165179"/>
    <lineage>
        <taxon>Bacteria</taxon>
        <taxon>Pseudomonadati</taxon>
        <taxon>Bacteroidota</taxon>
        <taxon>Bacteroidia</taxon>
        <taxon>Bacteroidales</taxon>
        <taxon>Prevotellaceae</taxon>
        <taxon>Segatella</taxon>
    </lineage>
</organism>
<dbReference type="GO" id="GO:0016817">
    <property type="term" value="F:hydrolase activity, acting on acid anhydrides"/>
    <property type="evidence" value="ECO:0007669"/>
    <property type="project" value="InterPro"/>
</dbReference>
<protein>
    <submittedName>
        <fullName evidence="3">DUF3987 domain-containing protein</fullName>
    </submittedName>
</protein>
<dbReference type="InterPro" id="IPR014819">
    <property type="entry name" value="PriCT_2"/>
</dbReference>
<evidence type="ECO:0000259" key="2">
    <source>
        <dbReference type="Pfam" id="PF08707"/>
    </source>
</evidence>
<dbReference type="Pfam" id="PF08707">
    <property type="entry name" value="PriCT_2"/>
    <property type="match status" value="1"/>
</dbReference>
<sequence length="689" mass="77923">MIMKKEIYKDNNMENNKQAENKEDNLNQFDLDVYAGTGTVNGTSVPGKDKTKQETLHKKSVGGHRKKDAPSGDVYLYDEVKFIVFTLVNRHIDITTPYEEWIKLGFALVDGLGEDGRELFHQLSSMNAEYNYEECDKKYTSCMKGNGKGITIQTFFKMAKDVGVDLKTIAREETVHATCANVPNAKNIENIEKYKNSGILDKEMAHGTMAPVAQTITTGYTFSDKVNENDLPIWLHDIYKIHQDTVSRDKMLLGVLNVVSGLMGGTNGSTEEQSGIYGIYDGHRVFAPLFTNIYGSAATKKGDLIFCKLLARPEKREMRQQFEASKAQYDEDMAAYEAQGKGKNKGERGPVPKEPVFRDPFMPGNSSSSAVYRALDANGGWGIMYETEADTVSNMLDSDYGHYSDLLRKAYHHETVSMNRVSDKIHIDIENPRLSAFITCTPGQIPRLFPSFENGLGSRFQFYNLPDDTVEFHDVFARSDSPLEDTYKQMGEDLLPLYHALLERKGNPIQFVMSKAQQQEFLSTYEETLCEQFQMLGAGFNAFVFRMALANFRYAMVLTALRRLSDWNKKDDIFTADERALVCDDRDFHTAMSIMGCLINHTARVYAVLAKENENPFANSGVNLNADELSVYQSLPDGEFRTADFLACAETKKICKRTAQRMLSQMSNVYRIITPLRRGFYCKAKVEEK</sequence>
<evidence type="ECO:0000313" key="5">
    <source>
        <dbReference type="Proteomes" id="UP000390763"/>
    </source>
</evidence>
<feature type="domain" description="Primase C-terminal 2" evidence="2">
    <location>
        <begin position="92"/>
        <end position="159"/>
    </location>
</feature>
<evidence type="ECO:0000313" key="6">
    <source>
        <dbReference type="Proteomes" id="UP000406735"/>
    </source>
</evidence>
<dbReference type="AlphaFoldDB" id="A0A5P0WHA7"/>
<dbReference type="Proteomes" id="UP000406735">
    <property type="component" value="Unassembled WGS sequence"/>
</dbReference>